<protein>
    <submittedName>
        <fullName evidence="2">Uncharacterized protein</fullName>
    </submittedName>
</protein>
<comment type="caution">
    <text evidence="2">The sequence shown here is derived from an EMBL/GenBank/DDBJ whole genome shotgun (WGS) entry which is preliminary data.</text>
</comment>
<sequence length="107" mass="12068">MFVELGQGLPVALKPSFEKAAGNFQLDARHLCLYRANKSFPPWTSYCWSGNRLCVAVFLNFGGGIACCLVFVAWLCVDKYLQNKPALKSWRLRRRNFSALSSDIFGN</sequence>
<dbReference type="AlphaFoldDB" id="A0A4Y2CRA0"/>
<keyword evidence="3" id="KW-1185">Reference proteome</keyword>
<keyword evidence="1" id="KW-0812">Transmembrane</keyword>
<evidence type="ECO:0000313" key="2">
    <source>
        <dbReference type="EMBL" id="GBM06394.1"/>
    </source>
</evidence>
<evidence type="ECO:0000256" key="1">
    <source>
        <dbReference type="SAM" id="Phobius"/>
    </source>
</evidence>
<gene>
    <name evidence="2" type="ORF">AVEN_266349_1</name>
</gene>
<evidence type="ECO:0000313" key="3">
    <source>
        <dbReference type="Proteomes" id="UP000499080"/>
    </source>
</evidence>
<name>A0A4Y2CRA0_ARAVE</name>
<reference evidence="2 3" key="1">
    <citation type="journal article" date="2019" name="Sci. Rep.">
        <title>Orb-weaving spider Araneus ventricosus genome elucidates the spidroin gene catalogue.</title>
        <authorList>
            <person name="Kono N."/>
            <person name="Nakamura H."/>
            <person name="Ohtoshi R."/>
            <person name="Moran D.A.P."/>
            <person name="Shinohara A."/>
            <person name="Yoshida Y."/>
            <person name="Fujiwara M."/>
            <person name="Mori M."/>
            <person name="Tomita M."/>
            <person name="Arakawa K."/>
        </authorList>
    </citation>
    <scope>NUCLEOTIDE SEQUENCE [LARGE SCALE GENOMIC DNA]</scope>
</reference>
<keyword evidence="1" id="KW-0472">Membrane</keyword>
<proteinExistence type="predicted"/>
<organism evidence="2 3">
    <name type="scientific">Araneus ventricosus</name>
    <name type="common">Orbweaver spider</name>
    <name type="synonym">Epeira ventricosa</name>
    <dbReference type="NCBI Taxonomy" id="182803"/>
    <lineage>
        <taxon>Eukaryota</taxon>
        <taxon>Metazoa</taxon>
        <taxon>Ecdysozoa</taxon>
        <taxon>Arthropoda</taxon>
        <taxon>Chelicerata</taxon>
        <taxon>Arachnida</taxon>
        <taxon>Araneae</taxon>
        <taxon>Araneomorphae</taxon>
        <taxon>Entelegynae</taxon>
        <taxon>Araneoidea</taxon>
        <taxon>Araneidae</taxon>
        <taxon>Araneus</taxon>
    </lineage>
</organism>
<feature type="transmembrane region" description="Helical" evidence="1">
    <location>
        <begin position="55"/>
        <end position="77"/>
    </location>
</feature>
<keyword evidence="1" id="KW-1133">Transmembrane helix</keyword>
<accession>A0A4Y2CRA0</accession>
<dbReference type="EMBL" id="BGPR01000228">
    <property type="protein sequence ID" value="GBM06394.1"/>
    <property type="molecule type" value="Genomic_DNA"/>
</dbReference>
<dbReference type="Proteomes" id="UP000499080">
    <property type="component" value="Unassembled WGS sequence"/>
</dbReference>